<proteinExistence type="predicted"/>
<reference evidence="3" key="1">
    <citation type="submission" date="2022-01" db="EMBL/GenBank/DDBJ databases">
        <authorList>
            <person name="Jo J.-H."/>
            <person name="Im W.-T."/>
        </authorList>
    </citation>
    <scope>NUCLEOTIDE SEQUENCE</scope>
    <source>
        <strain evidence="3">XY25</strain>
    </source>
</reference>
<evidence type="ECO:0000256" key="2">
    <source>
        <dbReference type="SAM" id="SignalP"/>
    </source>
</evidence>
<evidence type="ECO:0000256" key="1">
    <source>
        <dbReference type="SAM" id="MobiDB-lite"/>
    </source>
</evidence>
<organism evidence="3 4">
    <name type="scientific">Dechloromonas hankyongensis</name>
    <dbReference type="NCBI Taxonomy" id="2908002"/>
    <lineage>
        <taxon>Bacteria</taxon>
        <taxon>Pseudomonadati</taxon>
        <taxon>Pseudomonadota</taxon>
        <taxon>Betaproteobacteria</taxon>
        <taxon>Rhodocyclales</taxon>
        <taxon>Azonexaceae</taxon>
        <taxon>Dechloromonas</taxon>
    </lineage>
</organism>
<evidence type="ECO:0000313" key="3">
    <source>
        <dbReference type="EMBL" id="MCG2578658.1"/>
    </source>
</evidence>
<dbReference type="Proteomes" id="UP001165384">
    <property type="component" value="Unassembled WGS sequence"/>
</dbReference>
<gene>
    <name evidence="3" type="ORF">LZ012_16795</name>
</gene>
<evidence type="ECO:0000313" key="4">
    <source>
        <dbReference type="Proteomes" id="UP001165384"/>
    </source>
</evidence>
<keyword evidence="2" id="KW-0732">Signal</keyword>
<evidence type="ECO:0008006" key="5">
    <source>
        <dbReference type="Google" id="ProtNLM"/>
    </source>
</evidence>
<feature type="region of interest" description="Disordered" evidence="1">
    <location>
        <begin position="20"/>
        <end position="57"/>
    </location>
</feature>
<feature type="chain" id="PRO_5045404882" description="PEP-CTERM sorting domain-containing protein" evidence="2">
    <location>
        <begin position="20"/>
        <end position="94"/>
    </location>
</feature>
<dbReference type="EMBL" id="JAKLTN010000004">
    <property type="protein sequence ID" value="MCG2578658.1"/>
    <property type="molecule type" value="Genomic_DNA"/>
</dbReference>
<keyword evidence="4" id="KW-1185">Reference proteome</keyword>
<dbReference type="RefSeq" id="WP_275712046.1">
    <property type="nucleotide sequence ID" value="NZ_JAKLTN010000004.1"/>
</dbReference>
<accession>A0ABS9K661</accession>
<comment type="caution">
    <text evidence="3">The sequence shown here is derived from an EMBL/GenBank/DDBJ whole genome shotgun (WGS) entry which is preliminary data.</text>
</comment>
<name>A0ABS9K661_9RHOO</name>
<protein>
    <recommendedName>
        <fullName evidence="5">PEP-CTERM sorting domain-containing protein</fullName>
    </recommendedName>
</protein>
<sequence length="94" mass="9672">MQILKLLAIAILTIHLAGAAEPAGSGSPPVPRLVNGGAESPAGQERHPGSVLDPPADGDGYRFSLAIEPQPENWSLLLGGLLSIGFIVGRRLAN</sequence>
<feature type="signal peptide" evidence="2">
    <location>
        <begin position="1"/>
        <end position="19"/>
    </location>
</feature>